<keyword evidence="1" id="KW-1133">Transmembrane helix</keyword>
<dbReference type="EMBL" id="LCLA01000050">
    <property type="protein sequence ID" value="KKU09073.1"/>
    <property type="molecule type" value="Genomic_DNA"/>
</dbReference>
<sequence length="86" mass="9821">MAVKRTREEKENPHYRFLYSWEGKPAGADSKTPLQARVKGKAKIEAKSDLALISVKKDIARSLILVSFILIMELVVYLAWNKFILS</sequence>
<keyword evidence="1" id="KW-0472">Membrane</keyword>
<evidence type="ECO:0000313" key="2">
    <source>
        <dbReference type="EMBL" id="KKU09073.1"/>
    </source>
</evidence>
<gene>
    <name evidence="2" type="ORF">UX13_C0050G0008</name>
</gene>
<accession>A0A0G1PUA6</accession>
<organism evidence="2 3">
    <name type="scientific">Candidatus Woesebacteria bacterium GW2011_GWB1_45_5</name>
    <dbReference type="NCBI Taxonomy" id="1618581"/>
    <lineage>
        <taxon>Bacteria</taxon>
        <taxon>Candidatus Woeseibacteriota</taxon>
    </lineage>
</organism>
<keyword evidence="1" id="KW-0812">Transmembrane</keyword>
<reference evidence="2 3" key="1">
    <citation type="journal article" date="2015" name="Nature">
        <title>rRNA introns, odd ribosomes, and small enigmatic genomes across a large radiation of phyla.</title>
        <authorList>
            <person name="Brown C.T."/>
            <person name="Hug L.A."/>
            <person name="Thomas B.C."/>
            <person name="Sharon I."/>
            <person name="Castelle C.J."/>
            <person name="Singh A."/>
            <person name="Wilkins M.J."/>
            <person name="Williams K.H."/>
            <person name="Banfield J.F."/>
        </authorList>
    </citation>
    <scope>NUCLEOTIDE SEQUENCE [LARGE SCALE GENOMIC DNA]</scope>
</reference>
<evidence type="ECO:0000313" key="3">
    <source>
        <dbReference type="Proteomes" id="UP000034329"/>
    </source>
</evidence>
<feature type="transmembrane region" description="Helical" evidence="1">
    <location>
        <begin position="62"/>
        <end position="80"/>
    </location>
</feature>
<protein>
    <submittedName>
        <fullName evidence="2">Uncharacterized protein</fullName>
    </submittedName>
</protein>
<evidence type="ECO:0000256" key="1">
    <source>
        <dbReference type="SAM" id="Phobius"/>
    </source>
</evidence>
<comment type="caution">
    <text evidence="2">The sequence shown here is derived from an EMBL/GenBank/DDBJ whole genome shotgun (WGS) entry which is preliminary data.</text>
</comment>
<dbReference type="Proteomes" id="UP000034329">
    <property type="component" value="Unassembled WGS sequence"/>
</dbReference>
<dbReference type="AlphaFoldDB" id="A0A0G1PUA6"/>
<proteinExistence type="predicted"/>
<name>A0A0G1PUA6_9BACT</name>